<dbReference type="RefSeq" id="WP_207252833.1">
    <property type="nucleotide sequence ID" value="NZ_JAFMPM010000008.1"/>
</dbReference>
<dbReference type="AlphaFoldDB" id="A0A8B0SJE4"/>
<name>A0A8B0SJE4_9GAMM</name>
<feature type="chain" id="PRO_5032738010" description="Lipoprotein" evidence="1">
    <location>
        <begin position="28"/>
        <end position="233"/>
    </location>
</feature>
<evidence type="ECO:0008006" key="3">
    <source>
        <dbReference type="Google" id="ProtNLM"/>
    </source>
</evidence>
<keyword evidence="1" id="KW-0732">Signal</keyword>
<dbReference type="PROSITE" id="PS51257">
    <property type="entry name" value="PROKAR_LIPOPROTEIN"/>
    <property type="match status" value="1"/>
</dbReference>
<proteinExistence type="predicted"/>
<reference evidence="2" key="1">
    <citation type="submission" date="2021-04" db="EMBL/GenBank/DDBJ databases">
        <title>Complete Genome and methylome analysis of Thiothrix fructosivorans ATCC 49748.</title>
        <authorList>
            <person name="Fomenkov A."/>
            <person name="Sun L."/>
            <person name="Vincze T."/>
            <person name="Grabovich M.Y."/>
            <person name="Roberts R.J."/>
        </authorList>
    </citation>
    <scope>NUCLEOTIDE SEQUENCE</scope>
    <source>
        <strain evidence="2">ATCC 49748</strain>
    </source>
</reference>
<organism evidence="2">
    <name type="scientific">Thiothrix fructosivorans</name>
    <dbReference type="NCBI Taxonomy" id="111770"/>
    <lineage>
        <taxon>Bacteria</taxon>
        <taxon>Pseudomonadati</taxon>
        <taxon>Pseudomonadota</taxon>
        <taxon>Gammaproteobacteria</taxon>
        <taxon>Thiotrichales</taxon>
        <taxon>Thiotrichaceae</taxon>
        <taxon>Thiothrix</taxon>
    </lineage>
</organism>
<sequence length="233" mass="25548">MKQPNLATAAYSLLLLTLLLLSGCEQRAPPPPMPPAESIAAEPVIIPEADKLQPDHSTVVQTHPPEQNAMPTKPPDKPNTLKIPNFAQQATPDNTLALRFLATGESFYTEIALANGILSYTYFEDTTGRCAQWVKSSPCWQQSDLKTISMALTTEDLDNLYAVVKDSGILTLKRATFGDAKAGQRHYDQRLEVSIDGTSKKLVYQHFPGASKKPEAFARLETALLAYANDLPH</sequence>
<feature type="signal peptide" evidence="1">
    <location>
        <begin position="1"/>
        <end position="27"/>
    </location>
</feature>
<evidence type="ECO:0000256" key="1">
    <source>
        <dbReference type="SAM" id="SignalP"/>
    </source>
</evidence>
<evidence type="ECO:0000313" key="2">
    <source>
        <dbReference type="EMBL" id="QTX09897.1"/>
    </source>
</evidence>
<gene>
    <name evidence="2" type="ORF">J1836_014970</name>
</gene>
<protein>
    <recommendedName>
        <fullName evidence="3">Lipoprotein</fullName>
    </recommendedName>
</protein>
<dbReference type="EMBL" id="CP072748">
    <property type="protein sequence ID" value="QTX09897.1"/>
    <property type="molecule type" value="Genomic_DNA"/>
</dbReference>
<accession>A0A8B0SJE4</accession>